<feature type="transmembrane region" description="Helical" evidence="1">
    <location>
        <begin position="6"/>
        <end position="24"/>
    </location>
</feature>
<keyword evidence="1" id="KW-1133">Transmembrane helix</keyword>
<reference evidence="2" key="1">
    <citation type="submission" date="2025-08" db="UniProtKB">
        <authorList>
            <consortium name="Ensembl"/>
        </authorList>
    </citation>
    <scope>IDENTIFICATION</scope>
</reference>
<proteinExistence type="predicted"/>
<keyword evidence="1" id="KW-0472">Membrane</keyword>
<dbReference type="AlphaFoldDB" id="A0A8C8DZF4"/>
<evidence type="ECO:0000313" key="2">
    <source>
        <dbReference type="Ensembl" id="ENSOSIP00000041743.1"/>
    </source>
</evidence>
<evidence type="ECO:0000313" key="3">
    <source>
        <dbReference type="Proteomes" id="UP000694383"/>
    </source>
</evidence>
<sequence length="82" mass="9132">MFFNLFILTCFYLFIYIRLLLIPATQIDQTTKSKEMPLCTAGTSCGFCRGCPSGSSCLGSSQSTGWFLRQNCHMRSPECPSS</sequence>
<evidence type="ECO:0000256" key="1">
    <source>
        <dbReference type="SAM" id="Phobius"/>
    </source>
</evidence>
<dbReference type="Proteomes" id="UP000694383">
    <property type="component" value="Unplaced"/>
</dbReference>
<protein>
    <submittedName>
        <fullName evidence="2">Uncharacterized protein</fullName>
    </submittedName>
</protein>
<organism evidence="2 3">
    <name type="scientific">Oryzias sinensis</name>
    <name type="common">Chinese medaka</name>
    <dbReference type="NCBI Taxonomy" id="183150"/>
    <lineage>
        <taxon>Eukaryota</taxon>
        <taxon>Metazoa</taxon>
        <taxon>Chordata</taxon>
        <taxon>Craniata</taxon>
        <taxon>Vertebrata</taxon>
        <taxon>Euteleostomi</taxon>
        <taxon>Actinopterygii</taxon>
        <taxon>Neopterygii</taxon>
        <taxon>Teleostei</taxon>
        <taxon>Neoteleostei</taxon>
        <taxon>Acanthomorphata</taxon>
        <taxon>Ovalentaria</taxon>
        <taxon>Atherinomorphae</taxon>
        <taxon>Beloniformes</taxon>
        <taxon>Adrianichthyidae</taxon>
        <taxon>Oryziinae</taxon>
        <taxon>Oryzias</taxon>
    </lineage>
</organism>
<accession>A0A8C8DZF4</accession>
<keyword evidence="3" id="KW-1185">Reference proteome</keyword>
<keyword evidence="1" id="KW-0812">Transmembrane</keyword>
<name>A0A8C8DZF4_9TELE</name>
<dbReference type="Ensembl" id="ENSOSIT00000043958.1">
    <property type="protein sequence ID" value="ENSOSIP00000041743.1"/>
    <property type="gene ID" value="ENSOSIG00000020249.1"/>
</dbReference>
<reference evidence="2" key="2">
    <citation type="submission" date="2025-09" db="UniProtKB">
        <authorList>
            <consortium name="Ensembl"/>
        </authorList>
    </citation>
    <scope>IDENTIFICATION</scope>
</reference>